<name>A0A2P6FBY8_9MOLU</name>
<evidence type="ECO:0000313" key="2">
    <source>
        <dbReference type="Proteomes" id="UP000031565"/>
    </source>
</evidence>
<dbReference type="RefSeq" id="WP_052443449.1">
    <property type="nucleotide sequence ID" value="NZ_CM020866.1"/>
</dbReference>
<proteinExistence type="predicted"/>
<accession>A0A2P6FBY8</accession>
<dbReference type="Proteomes" id="UP000031565">
    <property type="component" value="Unassembled WGS sequence"/>
</dbReference>
<sequence>MKNFLSLVSGLIIGVTPVLTLNVMSLYVGKDNFEVTDFKPELKSNEQAKKIIKRESSTNQQFPAFIREDFELETTITKVTAFYTTNSDENTFVWTKELPIGTKYKFFNIEVKPNSNYWAEGGDFNYFSNSLNLPLFFKTNISLVNNTQNNKKIAEIKYNYTKYETSFDIIDFYTLETVKLGLTVNLEYFNNVMTTNFIAKATVQNTNLFSWVKTQAKFYFRVIIYENKL</sequence>
<reference evidence="1 2" key="1">
    <citation type="journal article" date="2015" name="MBio">
        <title>Genome sequence of the Drosophila melanogaster male-killing Spiroplasma strain MSRO endosymbiont.</title>
        <authorList>
            <person name="Paredes J.C."/>
            <person name="Herren J.K."/>
            <person name="Schupfer F."/>
            <person name="Marin R."/>
            <person name="Claverol S."/>
            <person name="Kuo C.H."/>
            <person name="Lemaitre B."/>
            <person name="Beven L."/>
        </authorList>
    </citation>
    <scope>NUCLEOTIDE SEQUENCE [LARGE SCALE GENOMIC DNA]</scope>
    <source>
        <strain evidence="1 2">MSRO</strain>
    </source>
</reference>
<evidence type="ECO:0000313" key="1">
    <source>
        <dbReference type="EMBL" id="PQM30894.1"/>
    </source>
</evidence>
<dbReference type="EMBL" id="JTLV02000001">
    <property type="protein sequence ID" value="PQM30894.1"/>
    <property type="molecule type" value="Genomic_DNA"/>
</dbReference>
<comment type="caution">
    <text evidence="1">The sequence shown here is derived from an EMBL/GenBank/DDBJ whole genome shotgun (WGS) entry which is preliminary data.</text>
</comment>
<dbReference type="AlphaFoldDB" id="A0A2P6FBY8"/>
<organism evidence="1 2">
    <name type="scientific">Spiroplasma poulsonii</name>
    <dbReference type="NCBI Taxonomy" id="2138"/>
    <lineage>
        <taxon>Bacteria</taxon>
        <taxon>Bacillati</taxon>
        <taxon>Mycoplasmatota</taxon>
        <taxon>Mollicutes</taxon>
        <taxon>Entomoplasmatales</taxon>
        <taxon>Spiroplasmataceae</taxon>
        <taxon>Spiroplasma</taxon>
    </lineage>
</organism>
<gene>
    <name evidence="1" type="ORF">SMSRO_SF006860</name>
</gene>
<keyword evidence="2" id="KW-1185">Reference proteome</keyword>
<protein>
    <submittedName>
        <fullName evidence="1">Uncharacterized protein</fullName>
    </submittedName>
</protein>